<dbReference type="GO" id="GO:0022857">
    <property type="term" value="F:transmembrane transporter activity"/>
    <property type="evidence" value="ECO:0007669"/>
    <property type="project" value="InterPro"/>
</dbReference>
<feature type="transmembrane region" description="Helical" evidence="7">
    <location>
        <begin position="168"/>
        <end position="188"/>
    </location>
</feature>
<name>A0A6A2ZTN1_HIBSY</name>
<organism evidence="8 9">
    <name type="scientific">Hibiscus syriacus</name>
    <name type="common">Rose of Sharon</name>
    <dbReference type="NCBI Taxonomy" id="106335"/>
    <lineage>
        <taxon>Eukaryota</taxon>
        <taxon>Viridiplantae</taxon>
        <taxon>Streptophyta</taxon>
        <taxon>Embryophyta</taxon>
        <taxon>Tracheophyta</taxon>
        <taxon>Spermatophyta</taxon>
        <taxon>Magnoliopsida</taxon>
        <taxon>eudicotyledons</taxon>
        <taxon>Gunneridae</taxon>
        <taxon>Pentapetalae</taxon>
        <taxon>rosids</taxon>
        <taxon>malvids</taxon>
        <taxon>Malvales</taxon>
        <taxon>Malvaceae</taxon>
        <taxon>Malvoideae</taxon>
        <taxon>Hibiscus</taxon>
    </lineage>
</organism>
<evidence type="ECO:0000256" key="3">
    <source>
        <dbReference type="ARBA" id="ARBA00022692"/>
    </source>
</evidence>
<dbReference type="Proteomes" id="UP000436088">
    <property type="component" value="Unassembled WGS sequence"/>
</dbReference>
<proteinExistence type="inferred from homology"/>
<keyword evidence="3 7" id="KW-0812">Transmembrane</keyword>
<comment type="similarity">
    <text evidence="6">Belongs to the major facilitator superfamily. Spinster (TC 2.A.1.49) family.</text>
</comment>
<keyword evidence="2" id="KW-0813">Transport</keyword>
<accession>A0A6A2ZTN1</accession>
<evidence type="ECO:0000313" key="8">
    <source>
        <dbReference type="EMBL" id="KAE8695341.1"/>
    </source>
</evidence>
<dbReference type="PANTHER" id="PTHR23505">
    <property type="entry name" value="SPINSTER"/>
    <property type="match status" value="1"/>
</dbReference>
<evidence type="ECO:0000256" key="6">
    <source>
        <dbReference type="ARBA" id="ARBA00024338"/>
    </source>
</evidence>
<keyword evidence="9" id="KW-1185">Reference proteome</keyword>
<evidence type="ECO:0000313" key="9">
    <source>
        <dbReference type="Proteomes" id="UP000436088"/>
    </source>
</evidence>
<comment type="subcellular location">
    <subcellularLocation>
        <location evidence="1">Membrane</location>
        <topology evidence="1">Multi-pass membrane protein</topology>
    </subcellularLocation>
</comment>
<dbReference type="AlphaFoldDB" id="A0A6A2ZTN1"/>
<dbReference type="InterPro" id="IPR011701">
    <property type="entry name" value="MFS"/>
</dbReference>
<sequence length="266" mass="27817">MKGCLASPLAGVLIINCDRPTVLAIGTMCWALSTAAVGVSQQFHQVAMWRAGNGFGLAIVIPALQSFIADSYMDGVRGTGFGLLSLVGTLGGIDGGGVATVMAGQQSWVGINHDAGFDLKRSETWTATKAVIKVPTFQIIVLQGVVGSLPWTTTWFELIGCDHNSTGALLSVFAIGCAMGSFLGGLIADSHNDPTVNEQLYTIAVTLFLMGLTISWNATAANGPMFAKVVPSKNRTMIHAFSRALQGSLSSFAAPLVCILSEKMFG</sequence>
<feature type="transmembrane region" description="Helical" evidence="7">
    <location>
        <begin position="200"/>
        <end position="218"/>
    </location>
</feature>
<reference evidence="8" key="1">
    <citation type="submission" date="2019-09" db="EMBL/GenBank/DDBJ databases">
        <title>Draft genome information of white flower Hibiscus syriacus.</title>
        <authorList>
            <person name="Kim Y.-M."/>
        </authorList>
    </citation>
    <scope>NUCLEOTIDE SEQUENCE [LARGE SCALE GENOMIC DNA]</scope>
    <source>
        <strain evidence="8">YM2019G1</strain>
    </source>
</reference>
<dbReference type="InterPro" id="IPR036259">
    <property type="entry name" value="MFS_trans_sf"/>
</dbReference>
<evidence type="ECO:0000256" key="1">
    <source>
        <dbReference type="ARBA" id="ARBA00004141"/>
    </source>
</evidence>
<evidence type="ECO:0000256" key="7">
    <source>
        <dbReference type="SAM" id="Phobius"/>
    </source>
</evidence>
<dbReference type="InterPro" id="IPR044770">
    <property type="entry name" value="MFS_spinster-like"/>
</dbReference>
<evidence type="ECO:0000256" key="4">
    <source>
        <dbReference type="ARBA" id="ARBA00022989"/>
    </source>
</evidence>
<dbReference type="EMBL" id="VEPZ02001086">
    <property type="protein sequence ID" value="KAE8695341.1"/>
    <property type="molecule type" value="Genomic_DNA"/>
</dbReference>
<dbReference type="Gene3D" id="1.20.1250.20">
    <property type="entry name" value="MFS general substrate transporter like domains"/>
    <property type="match status" value="1"/>
</dbReference>
<dbReference type="SUPFAM" id="SSF103473">
    <property type="entry name" value="MFS general substrate transporter"/>
    <property type="match status" value="1"/>
</dbReference>
<gene>
    <name evidence="8" type="ORF">F3Y22_tig00110718pilonHSYRG00041</name>
</gene>
<keyword evidence="5 7" id="KW-0472">Membrane</keyword>
<dbReference type="GO" id="GO:0016020">
    <property type="term" value="C:membrane"/>
    <property type="evidence" value="ECO:0007669"/>
    <property type="project" value="UniProtKB-SubCell"/>
</dbReference>
<evidence type="ECO:0000256" key="5">
    <source>
        <dbReference type="ARBA" id="ARBA00023136"/>
    </source>
</evidence>
<comment type="caution">
    <text evidence="8">The sequence shown here is derived from an EMBL/GenBank/DDBJ whole genome shotgun (WGS) entry which is preliminary data.</text>
</comment>
<protein>
    <submittedName>
        <fullName evidence="8">BES1/BZR1-like protein 2-like</fullName>
    </submittedName>
</protein>
<dbReference type="PANTHER" id="PTHR23505:SF78">
    <property type="entry name" value="MAJOR FACILITATOR SUPERFAMILY PROTEIN"/>
    <property type="match status" value="1"/>
</dbReference>
<keyword evidence="4 7" id="KW-1133">Transmembrane helix</keyword>
<dbReference type="Pfam" id="PF07690">
    <property type="entry name" value="MFS_1"/>
    <property type="match status" value="1"/>
</dbReference>
<evidence type="ECO:0000256" key="2">
    <source>
        <dbReference type="ARBA" id="ARBA00022448"/>
    </source>
</evidence>